<gene>
    <name evidence="2" type="primary">DNAH6</name>
    <name evidence="2" type="ORF">SNEC2469_LOCUS17458</name>
</gene>
<dbReference type="OrthoDB" id="432750at2759"/>
<dbReference type="GO" id="GO:0051959">
    <property type="term" value="F:dynein light intermediate chain binding"/>
    <property type="evidence" value="ECO:0007669"/>
    <property type="project" value="InterPro"/>
</dbReference>
<sequence>MASNVVPMAKARSDLDFIASKDLKTVLSGPVPTYVNTLFQAILRSTRPGTKADSWQQIRELLQGDGNFIAGLQAYEPDPSDQHRIRDILYSELEVTSLTTEVMALFSPACVLLLRWCHSLGDSCGCPDPSFPLTEEHLRSAKAEAQAARDERAKAAKAISDSVEESSKAKAKAELGAELGAETRGRLELVSLLSGEALVLEEALPTWTYKDIVDRLRPKFPDAGIISLFLNDGSEPMERYTVTLQSAGAWGSAGGQLHYSVASAEAFMEQASERLGLGAEVDGLSSQLQTALATARAALDTLTKADVVEVKSFMKPPAVCRLVLEAVALLLEHPYDDWPGLRSMMNDKTLLQTLLSLDAERVSPKTLAQLKWYIDNPELQVAWVERISKGAKSLRAWVGAVYDYAVIIARFRALQNTA</sequence>
<evidence type="ECO:0000313" key="2">
    <source>
        <dbReference type="EMBL" id="CAE7614909.1"/>
    </source>
</evidence>
<dbReference type="EMBL" id="CAJNJA010028919">
    <property type="protein sequence ID" value="CAE7614909.1"/>
    <property type="molecule type" value="Genomic_DNA"/>
</dbReference>
<evidence type="ECO:0000259" key="1">
    <source>
        <dbReference type="Pfam" id="PF12777"/>
    </source>
</evidence>
<dbReference type="PANTHER" id="PTHR45703">
    <property type="entry name" value="DYNEIN HEAVY CHAIN"/>
    <property type="match status" value="1"/>
</dbReference>
<keyword evidence="3" id="KW-1185">Reference proteome</keyword>
<feature type="domain" description="Dynein heavy chain coiled coil stalk" evidence="1">
    <location>
        <begin position="289"/>
        <end position="401"/>
    </location>
</feature>
<proteinExistence type="predicted"/>
<dbReference type="GO" id="GO:0007018">
    <property type="term" value="P:microtubule-based movement"/>
    <property type="evidence" value="ECO:0007669"/>
    <property type="project" value="InterPro"/>
</dbReference>
<accession>A0A812VE93</accession>
<dbReference type="Proteomes" id="UP000601435">
    <property type="component" value="Unassembled WGS sequence"/>
</dbReference>
<reference evidence="2" key="1">
    <citation type="submission" date="2021-02" db="EMBL/GenBank/DDBJ databases">
        <authorList>
            <person name="Dougan E. K."/>
            <person name="Rhodes N."/>
            <person name="Thang M."/>
            <person name="Chan C."/>
        </authorList>
    </citation>
    <scope>NUCLEOTIDE SEQUENCE</scope>
</reference>
<organism evidence="2 3">
    <name type="scientific">Symbiodinium necroappetens</name>
    <dbReference type="NCBI Taxonomy" id="1628268"/>
    <lineage>
        <taxon>Eukaryota</taxon>
        <taxon>Sar</taxon>
        <taxon>Alveolata</taxon>
        <taxon>Dinophyceae</taxon>
        <taxon>Suessiales</taxon>
        <taxon>Symbiodiniaceae</taxon>
        <taxon>Symbiodinium</taxon>
    </lineage>
</organism>
<evidence type="ECO:0000313" key="3">
    <source>
        <dbReference type="Proteomes" id="UP000601435"/>
    </source>
</evidence>
<dbReference type="Pfam" id="PF12777">
    <property type="entry name" value="MT"/>
    <property type="match status" value="1"/>
</dbReference>
<dbReference type="InterPro" id="IPR026983">
    <property type="entry name" value="DHC"/>
</dbReference>
<name>A0A812VE93_9DINO</name>
<dbReference type="GO" id="GO:0045505">
    <property type="term" value="F:dynein intermediate chain binding"/>
    <property type="evidence" value="ECO:0007669"/>
    <property type="project" value="InterPro"/>
</dbReference>
<dbReference type="AlphaFoldDB" id="A0A812VE93"/>
<dbReference type="Gene3D" id="1.20.920.60">
    <property type="match status" value="1"/>
</dbReference>
<comment type="caution">
    <text evidence="2">The sequence shown here is derived from an EMBL/GenBank/DDBJ whole genome shotgun (WGS) entry which is preliminary data.</text>
</comment>
<dbReference type="InterPro" id="IPR024743">
    <property type="entry name" value="Dynein_HC_stalk"/>
</dbReference>
<dbReference type="GO" id="GO:0030286">
    <property type="term" value="C:dynein complex"/>
    <property type="evidence" value="ECO:0007669"/>
    <property type="project" value="InterPro"/>
</dbReference>
<dbReference type="Gene3D" id="1.20.920.20">
    <property type="match status" value="1"/>
</dbReference>
<protein>
    <submittedName>
        <fullName evidence="2">DNAH6 protein</fullName>
    </submittedName>
</protein>